<keyword evidence="2" id="KW-1185">Reference proteome</keyword>
<dbReference type="Proteomes" id="UP000000845">
    <property type="component" value="Chromosome"/>
</dbReference>
<evidence type="ECO:0000313" key="2">
    <source>
        <dbReference type="Proteomes" id="UP000000845"/>
    </source>
</evidence>
<proteinExistence type="predicted"/>
<dbReference type="AlphaFoldDB" id="D1AK89"/>
<protein>
    <submittedName>
        <fullName evidence="1">Uncharacterized protein</fullName>
    </submittedName>
</protein>
<organism evidence="1 2">
    <name type="scientific">Sebaldella termitidis (strain ATCC 33386 / NCTC 11300)</name>
    <dbReference type="NCBI Taxonomy" id="526218"/>
    <lineage>
        <taxon>Bacteria</taxon>
        <taxon>Fusobacteriati</taxon>
        <taxon>Fusobacteriota</taxon>
        <taxon>Fusobacteriia</taxon>
        <taxon>Fusobacteriales</taxon>
        <taxon>Leptotrichiaceae</taxon>
        <taxon>Sebaldella</taxon>
    </lineage>
</organism>
<dbReference type="eggNOG" id="ENOG502ZBUC">
    <property type="taxonomic scope" value="Bacteria"/>
</dbReference>
<reference evidence="2" key="1">
    <citation type="submission" date="2009-09" db="EMBL/GenBank/DDBJ databases">
        <title>The complete chromosome of Sebaldella termitidis ATCC 33386.</title>
        <authorList>
            <consortium name="US DOE Joint Genome Institute (JGI-PGF)"/>
            <person name="Lucas S."/>
            <person name="Copeland A."/>
            <person name="Lapidus A."/>
            <person name="Glavina del Rio T."/>
            <person name="Dalin E."/>
            <person name="Tice H."/>
            <person name="Bruce D."/>
            <person name="Goodwin L."/>
            <person name="Pitluck S."/>
            <person name="Kyrpides N."/>
            <person name="Mavromatis K."/>
            <person name="Ivanova N."/>
            <person name="Mikhailova N."/>
            <person name="Sims D."/>
            <person name="Meincke L."/>
            <person name="Brettin T."/>
            <person name="Detter J.C."/>
            <person name="Han C."/>
            <person name="Larimer F."/>
            <person name="Land M."/>
            <person name="Hauser L."/>
            <person name="Markowitz V."/>
            <person name="Cheng J.F."/>
            <person name="Hugenholtz P."/>
            <person name="Woyke T."/>
            <person name="Wu D."/>
            <person name="Eisen J.A."/>
        </authorList>
    </citation>
    <scope>NUCLEOTIDE SEQUENCE [LARGE SCALE GENOMIC DNA]</scope>
    <source>
        <strain evidence="2">ATCC 33386 / NCTC 11300</strain>
    </source>
</reference>
<sequence>MYKLRTLFILIFALTISILTFSKSKPETSSDNFYELKKINQIVIKLIKKRDISALSKYAHPKKGIMFSPYSDLKNNDNQIIEKKELVKIYEKNEELVWGEYDGTGVRILLTFDNYFDRFIYDEDFIEYEPNYDSIMGTGNSIENMNSVFPYARSVEYYTPGTEEYAYMDWKSLRLLYEIYRGKYYLVAVVHNEWTI</sequence>
<gene>
    <name evidence="1" type="ordered locus">Sterm_2151</name>
</gene>
<dbReference type="HOGENOM" id="CLU_1389369_0_0_0"/>
<dbReference type="EMBL" id="CP001739">
    <property type="protein sequence ID" value="ACZ09005.1"/>
    <property type="molecule type" value="Genomic_DNA"/>
</dbReference>
<dbReference type="KEGG" id="str:Sterm_2151"/>
<name>D1AK89_SEBTE</name>
<dbReference type="RefSeq" id="WP_012861599.1">
    <property type="nucleotide sequence ID" value="NC_013517.1"/>
</dbReference>
<reference evidence="1 2" key="2">
    <citation type="journal article" date="2010" name="Stand. Genomic Sci.">
        <title>Complete genome sequence of Sebaldella termitidis type strain (NCTC 11300).</title>
        <authorList>
            <person name="Harmon-Smith M."/>
            <person name="Celia L."/>
            <person name="Chertkov O."/>
            <person name="Lapidus A."/>
            <person name="Copeland A."/>
            <person name="Glavina Del Rio T."/>
            <person name="Nolan M."/>
            <person name="Lucas S."/>
            <person name="Tice H."/>
            <person name="Cheng J.F."/>
            <person name="Han C."/>
            <person name="Detter J.C."/>
            <person name="Bruce D."/>
            <person name="Goodwin L."/>
            <person name="Pitluck S."/>
            <person name="Pati A."/>
            <person name="Liolios K."/>
            <person name="Ivanova N."/>
            <person name="Mavromatis K."/>
            <person name="Mikhailova N."/>
            <person name="Chen A."/>
            <person name="Palaniappan K."/>
            <person name="Land M."/>
            <person name="Hauser L."/>
            <person name="Chang Y.J."/>
            <person name="Jeffries C.D."/>
            <person name="Brettin T."/>
            <person name="Goker M."/>
            <person name="Beck B."/>
            <person name="Bristow J."/>
            <person name="Eisen J.A."/>
            <person name="Markowitz V."/>
            <person name="Hugenholtz P."/>
            <person name="Kyrpides N.C."/>
            <person name="Klenk H.P."/>
            <person name="Chen F."/>
        </authorList>
    </citation>
    <scope>NUCLEOTIDE SEQUENCE [LARGE SCALE GENOMIC DNA]</scope>
    <source>
        <strain evidence="2">ATCC 33386 / NCTC 11300</strain>
    </source>
</reference>
<evidence type="ECO:0000313" key="1">
    <source>
        <dbReference type="EMBL" id="ACZ09005.1"/>
    </source>
</evidence>
<dbReference type="STRING" id="526218.Sterm_2151"/>
<accession>D1AK89</accession>